<name>A0A6C0EVY3_9ZZZZ</name>
<dbReference type="EMBL" id="MN738937">
    <property type="protein sequence ID" value="QHT32390.1"/>
    <property type="molecule type" value="Genomic_DNA"/>
</dbReference>
<keyword evidence="1" id="KW-0812">Transmembrane</keyword>
<feature type="transmembrane region" description="Helical" evidence="1">
    <location>
        <begin position="6"/>
        <end position="30"/>
    </location>
</feature>
<dbReference type="AlphaFoldDB" id="A0A6C0EVY3"/>
<evidence type="ECO:0000256" key="1">
    <source>
        <dbReference type="SAM" id="Phobius"/>
    </source>
</evidence>
<organism evidence="2">
    <name type="scientific">viral metagenome</name>
    <dbReference type="NCBI Taxonomy" id="1070528"/>
    <lineage>
        <taxon>unclassified sequences</taxon>
        <taxon>metagenomes</taxon>
        <taxon>organismal metagenomes</taxon>
    </lineage>
</organism>
<accession>A0A6C0EVY3</accession>
<proteinExistence type="predicted"/>
<protein>
    <submittedName>
        <fullName evidence="2">Uncharacterized protein</fullName>
    </submittedName>
</protein>
<evidence type="ECO:0000313" key="2">
    <source>
        <dbReference type="EMBL" id="QHT32390.1"/>
    </source>
</evidence>
<reference evidence="2" key="1">
    <citation type="journal article" date="2020" name="Nature">
        <title>Giant virus diversity and host interactions through global metagenomics.</title>
        <authorList>
            <person name="Schulz F."/>
            <person name="Roux S."/>
            <person name="Paez-Espino D."/>
            <person name="Jungbluth S."/>
            <person name="Walsh D.A."/>
            <person name="Denef V.J."/>
            <person name="McMahon K.D."/>
            <person name="Konstantinidis K.T."/>
            <person name="Eloe-Fadrosh E.A."/>
            <person name="Kyrpides N.C."/>
            <person name="Woyke T."/>
        </authorList>
    </citation>
    <scope>NUCLEOTIDE SEQUENCE</scope>
    <source>
        <strain evidence="2">GVMAG-M-3300009159-65</strain>
    </source>
</reference>
<keyword evidence="1" id="KW-0472">Membrane</keyword>
<keyword evidence="1" id="KW-1133">Transmembrane helix</keyword>
<sequence length="73" mass="8538">MGILFGIFYSILYIHFNYSLIVTITFIFLFSINTFKNGFKNGIFYKLTNIYETYLSVLRDNCLFFLGTSSCNT</sequence>